<dbReference type="PANTHER" id="PTHR42714:SF2">
    <property type="entry name" value="TRNA MODIFICATION GTPASE GTPBP3, MITOCHONDRIAL"/>
    <property type="match status" value="1"/>
</dbReference>
<dbReference type="CDD" id="cd11383">
    <property type="entry name" value="YfjP"/>
    <property type="match status" value="1"/>
</dbReference>
<dbReference type="Proteomes" id="UP000639004">
    <property type="component" value="Unassembled WGS sequence"/>
</dbReference>
<keyword evidence="3" id="KW-1185">Reference proteome</keyword>
<evidence type="ECO:0000259" key="1">
    <source>
        <dbReference type="Pfam" id="PF01926"/>
    </source>
</evidence>
<dbReference type="InterPro" id="IPR027417">
    <property type="entry name" value="P-loop_NTPase"/>
</dbReference>
<comment type="caution">
    <text evidence="2">The sequence shown here is derived from an EMBL/GenBank/DDBJ whole genome shotgun (WGS) entry which is preliminary data.</text>
</comment>
<dbReference type="SUPFAM" id="SSF52540">
    <property type="entry name" value="P-loop containing nucleoside triphosphate hydrolases"/>
    <property type="match status" value="1"/>
</dbReference>
<dbReference type="RefSeq" id="WP_198642440.1">
    <property type="nucleotide sequence ID" value="NZ_JAEHSL010000017.1"/>
</dbReference>
<dbReference type="Pfam" id="PF01926">
    <property type="entry name" value="MMR_HSR1"/>
    <property type="match status" value="1"/>
</dbReference>
<gene>
    <name evidence="2" type="ORF">JEQ07_18475</name>
</gene>
<name>A0ABS0TVH1_SERPR</name>
<dbReference type="Gene3D" id="3.40.50.300">
    <property type="entry name" value="P-loop containing nucleotide triphosphate hydrolases"/>
    <property type="match status" value="1"/>
</dbReference>
<evidence type="ECO:0000313" key="2">
    <source>
        <dbReference type="EMBL" id="MBI6182365.1"/>
    </source>
</evidence>
<evidence type="ECO:0000313" key="3">
    <source>
        <dbReference type="Proteomes" id="UP000639004"/>
    </source>
</evidence>
<dbReference type="InterPro" id="IPR006073">
    <property type="entry name" value="GTP-bd"/>
</dbReference>
<sequence length="291" mass="32695">MNNSEGLQPLQNSLSGLPQWMSERILHQITQLTSYEPVIGIMGKTGAGKSSLCNALFQGEVTPVSDVNACTRDVLRLRLSSGDHSLILVDLPGVGESEQRDREYESLYRRILPELDLILWVIKADDRAFSIDERFYRRVMTDYQQRVLFVVTQADKIEPCHEWNVTSNAPSPHQLVNIEARLNSIRQLFSPHHPVCAVSARTEWNLPSMVETMMHCLPDRATSPLATQLHGRLCSEPVKKQAREGFGDAVGEVFDSAEAASFIPAPLKAVIRTVREAVVSVARAVWDWIFF</sequence>
<proteinExistence type="predicted"/>
<dbReference type="PANTHER" id="PTHR42714">
    <property type="entry name" value="TRNA MODIFICATION GTPASE GTPBP3"/>
    <property type="match status" value="1"/>
</dbReference>
<organism evidence="2 3">
    <name type="scientific">Serratia proteamaculans</name>
    <dbReference type="NCBI Taxonomy" id="28151"/>
    <lineage>
        <taxon>Bacteria</taxon>
        <taxon>Pseudomonadati</taxon>
        <taxon>Pseudomonadota</taxon>
        <taxon>Gammaproteobacteria</taxon>
        <taxon>Enterobacterales</taxon>
        <taxon>Yersiniaceae</taxon>
        <taxon>Serratia</taxon>
    </lineage>
</organism>
<protein>
    <submittedName>
        <fullName evidence="2">GTPase family protein</fullName>
    </submittedName>
</protein>
<reference evidence="2 3" key="1">
    <citation type="submission" date="2020-12" db="EMBL/GenBank/DDBJ databases">
        <title>Enhanced detection system for hospital associated transmission using whole genome sequencing surveillance.</title>
        <authorList>
            <person name="Harrison L.H."/>
            <person name="Van Tyne D."/>
            <person name="Marsh J.W."/>
            <person name="Griffith M.P."/>
            <person name="Snyder D.J."/>
            <person name="Cooper V.S."/>
            <person name="Mustapha M."/>
        </authorList>
    </citation>
    <scope>NUCLEOTIDE SEQUENCE [LARGE SCALE GENOMIC DNA]</scope>
    <source>
        <strain evidence="2 3">SER00238</strain>
    </source>
</reference>
<dbReference type="EMBL" id="JAEHSL010000017">
    <property type="protein sequence ID" value="MBI6182365.1"/>
    <property type="molecule type" value="Genomic_DNA"/>
</dbReference>
<accession>A0ABS0TVH1</accession>
<feature type="domain" description="G" evidence="1">
    <location>
        <begin position="39"/>
        <end position="152"/>
    </location>
</feature>